<accession>A0A426YUT2</accession>
<name>A0A426YUT2_ENSVE</name>
<protein>
    <submittedName>
        <fullName evidence="1">Uncharacterized protein</fullName>
    </submittedName>
</protein>
<evidence type="ECO:0000313" key="1">
    <source>
        <dbReference type="EMBL" id="RRT55441.1"/>
    </source>
</evidence>
<gene>
    <name evidence="1" type="ORF">B296_00014667</name>
</gene>
<dbReference type="Proteomes" id="UP000287651">
    <property type="component" value="Unassembled WGS sequence"/>
</dbReference>
<proteinExistence type="predicted"/>
<sequence>MLKQVGGSVDTLYLLLLAGHGLATYRDDRLLLGPPCKDHKWAVDYGHDAHRKAAYGQKHCPQGLSLKGATASRGNTHRGGACGGVACENDACPQGQPLEGSDAYHRGNRPWIRRLPTARNTSACGGVVAADAG</sequence>
<organism evidence="1 2">
    <name type="scientific">Ensete ventricosum</name>
    <name type="common">Abyssinian banana</name>
    <name type="synonym">Musa ensete</name>
    <dbReference type="NCBI Taxonomy" id="4639"/>
    <lineage>
        <taxon>Eukaryota</taxon>
        <taxon>Viridiplantae</taxon>
        <taxon>Streptophyta</taxon>
        <taxon>Embryophyta</taxon>
        <taxon>Tracheophyta</taxon>
        <taxon>Spermatophyta</taxon>
        <taxon>Magnoliopsida</taxon>
        <taxon>Liliopsida</taxon>
        <taxon>Zingiberales</taxon>
        <taxon>Musaceae</taxon>
        <taxon>Ensete</taxon>
    </lineage>
</organism>
<dbReference type="AlphaFoldDB" id="A0A426YUT2"/>
<evidence type="ECO:0000313" key="2">
    <source>
        <dbReference type="Proteomes" id="UP000287651"/>
    </source>
</evidence>
<reference evidence="1 2" key="1">
    <citation type="journal article" date="2014" name="Agronomy (Basel)">
        <title>A Draft Genome Sequence for Ensete ventricosum, the Drought-Tolerant Tree Against Hunger.</title>
        <authorList>
            <person name="Harrison J."/>
            <person name="Moore K.A."/>
            <person name="Paszkiewicz K."/>
            <person name="Jones T."/>
            <person name="Grant M."/>
            <person name="Ambacheew D."/>
            <person name="Muzemil S."/>
            <person name="Studholme D.J."/>
        </authorList>
    </citation>
    <scope>NUCLEOTIDE SEQUENCE [LARGE SCALE GENOMIC DNA]</scope>
</reference>
<comment type="caution">
    <text evidence="1">The sequence shown here is derived from an EMBL/GenBank/DDBJ whole genome shotgun (WGS) entry which is preliminary data.</text>
</comment>
<dbReference type="EMBL" id="AMZH03010088">
    <property type="protein sequence ID" value="RRT55441.1"/>
    <property type="molecule type" value="Genomic_DNA"/>
</dbReference>